<dbReference type="Pfam" id="PF16976">
    <property type="entry name" value="RcpC"/>
    <property type="match status" value="1"/>
</dbReference>
<comment type="caution">
    <text evidence="4">The sequence shown here is derived from an EMBL/GenBank/DDBJ whole genome shotgun (WGS) entry which is preliminary data.</text>
</comment>
<dbReference type="RefSeq" id="WP_283831635.1">
    <property type="nucleotide sequence ID" value="NZ_JASJEU010000012.1"/>
</dbReference>
<feature type="domain" description="SAF" evidence="3">
    <location>
        <begin position="119"/>
        <end position="189"/>
    </location>
</feature>
<name>A0ABT7DP23_9ACTN</name>
<feature type="compositionally biased region" description="Basic and acidic residues" evidence="1">
    <location>
        <begin position="35"/>
        <end position="44"/>
    </location>
</feature>
<dbReference type="SMART" id="SM00858">
    <property type="entry name" value="SAF"/>
    <property type="match status" value="1"/>
</dbReference>
<feature type="transmembrane region" description="Helical" evidence="2">
    <location>
        <begin position="82"/>
        <end position="102"/>
    </location>
</feature>
<sequence length="345" mass="34185">MIGRRRAQGAAGGYASRSEEPPQRGGSDVSATTRLRREDMRAPREQNAARPLREDAGAQPARRVFAPREGADTSDTNRVKRLAAVAGVSVAVALVAAAYGTWAALSAQAAIAEAGADAQPTLVAVTDIRAGEELAASSFEIRSVPRSLRAKGALGPEALKAEAGAASVAGKQALVDIAQGAQVTPASVAGGLDSGFLAGSLASGMQAVTVAVDAETGIAGLLRPSDRVRVVALESAASGETVLTTLCEAARVLALDADRSGEGGAYASVTVEVTPEQADAVRSAQHAGKVSLVLLSALDVSPGGGAGGGAVEDPAAAEAGLAGAGANAVAPFEDAEVSEGGEFDG</sequence>
<proteinExistence type="predicted"/>
<organism evidence="4 5">
    <name type="scientific">Gordonibacter faecis</name>
    <dbReference type="NCBI Taxonomy" id="3047475"/>
    <lineage>
        <taxon>Bacteria</taxon>
        <taxon>Bacillati</taxon>
        <taxon>Actinomycetota</taxon>
        <taxon>Coriobacteriia</taxon>
        <taxon>Eggerthellales</taxon>
        <taxon>Eggerthellaceae</taxon>
        <taxon>Gordonibacter</taxon>
    </lineage>
</organism>
<dbReference type="InterPro" id="IPR013974">
    <property type="entry name" value="SAF"/>
</dbReference>
<keyword evidence="2" id="KW-1133">Transmembrane helix</keyword>
<evidence type="ECO:0000313" key="5">
    <source>
        <dbReference type="Proteomes" id="UP001232750"/>
    </source>
</evidence>
<dbReference type="InterPro" id="IPR017592">
    <property type="entry name" value="Pilus_assmbl_Flp-typ_CpaB"/>
</dbReference>
<evidence type="ECO:0000256" key="1">
    <source>
        <dbReference type="SAM" id="MobiDB-lite"/>
    </source>
</evidence>
<dbReference type="EMBL" id="JASJEU010000012">
    <property type="protein sequence ID" value="MDJ1650281.1"/>
    <property type="molecule type" value="Genomic_DNA"/>
</dbReference>
<protein>
    <submittedName>
        <fullName evidence="4">Flp pilus assembly protein CpaB</fullName>
    </submittedName>
</protein>
<reference evidence="4 5" key="1">
    <citation type="submission" date="2023-05" db="EMBL/GenBank/DDBJ databases">
        <title>Gordonibacter KGMB12511T sp. nov., isolated from faeces of healthy Korean.</title>
        <authorList>
            <person name="Kim H.S."/>
            <person name="Kim J.-S."/>
            <person name="Suh M.K."/>
            <person name="Eom M.K."/>
            <person name="Do H.E."/>
            <person name="Lee J.-S."/>
        </authorList>
    </citation>
    <scope>NUCLEOTIDE SEQUENCE [LARGE SCALE GENOMIC DNA]</scope>
    <source>
        <strain evidence="4 5">KGMB12511</strain>
    </source>
</reference>
<feature type="region of interest" description="Disordered" evidence="1">
    <location>
        <begin position="1"/>
        <end position="73"/>
    </location>
</feature>
<gene>
    <name evidence="4" type="primary">cpaB</name>
    <name evidence="4" type="ORF">QNJ86_05680</name>
</gene>
<evidence type="ECO:0000313" key="4">
    <source>
        <dbReference type="EMBL" id="MDJ1650281.1"/>
    </source>
</evidence>
<dbReference type="NCBIfam" id="TIGR03177">
    <property type="entry name" value="pilus_cpaB"/>
    <property type="match status" value="1"/>
</dbReference>
<dbReference type="InterPro" id="IPR031571">
    <property type="entry name" value="RcpC_dom"/>
</dbReference>
<dbReference type="CDD" id="cd11614">
    <property type="entry name" value="SAF_CpaB_FlgA_like"/>
    <property type="match status" value="1"/>
</dbReference>
<accession>A0ABT7DP23</accession>
<dbReference type="Proteomes" id="UP001232750">
    <property type="component" value="Unassembled WGS sequence"/>
</dbReference>
<keyword evidence="2" id="KW-0472">Membrane</keyword>
<evidence type="ECO:0000259" key="3">
    <source>
        <dbReference type="SMART" id="SM00858"/>
    </source>
</evidence>
<dbReference type="Pfam" id="PF08666">
    <property type="entry name" value="SAF"/>
    <property type="match status" value="1"/>
</dbReference>
<evidence type="ECO:0000256" key="2">
    <source>
        <dbReference type="SAM" id="Phobius"/>
    </source>
</evidence>
<keyword evidence="5" id="KW-1185">Reference proteome</keyword>
<keyword evidence="2" id="KW-0812">Transmembrane</keyword>